<accession>A0A5Q0BME6</accession>
<dbReference type="AlphaFoldDB" id="A0A5Q0BME6"/>
<proteinExistence type="predicted"/>
<dbReference type="Proteomes" id="UP000325755">
    <property type="component" value="Chromosome"/>
</dbReference>
<evidence type="ECO:0000256" key="1">
    <source>
        <dbReference type="SAM" id="Coils"/>
    </source>
</evidence>
<protein>
    <submittedName>
        <fullName evidence="3">Uncharacterized protein</fullName>
    </submittedName>
</protein>
<evidence type="ECO:0000313" key="4">
    <source>
        <dbReference type="Proteomes" id="UP000325755"/>
    </source>
</evidence>
<keyword evidence="1" id="KW-0175">Coiled coil</keyword>
<gene>
    <name evidence="3" type="ORF">F6R98_13005</name>
</gene>
<dbReference type="InParanoid" id="A0A5Q0BME6"/>
<keyword evidence="2" id="KW-0812">Transmembrane</keyword>
<keyword evidence="2" id="KW-1133">Transmembrane helix</keyword>
<feature type="transmembrane region" description="Helical" evidence="2">
    <location>
        <begin position="36"/>
        <end position="54"/>
    </location>
</feature>
<evidence type="ECO:0000313" key="3">
    <source>
        <dbReference type="EMBL" id="QFY43421.1"/>
    </source>
</evidence>
<dbReference type="EMBL" id="CP044205">
    <property type="protein sequence ID" value="QFY43421.1"/>
    <property type="molecule type" value="Genomic_DNA"/>
</dbReference>
<name>A0A5Q0BME6_9GAMM</name>
<organism evidence="3 4">
    <name type="scientific">Candidatus Methylospira mobilis</name>
    <dbReference type="NCBI Taxonomy" id="1808979"/>
    <lineage>
        <taxon>Bacteria</taxon>
        <taxon>Pseudomonadati</taxon>
        <taxon>Pseudomonadota</taxon>
        <taxon>Gammaproteobacteria</taxon>
        <taxon>Methylococcales</taxon>
        <taxon>Methylococcaceae</taxon>
        <taxon>Candidatus Methylospira</taxon>
    </lineage>
</organism>
<dbReference type="OrthoDB" id="6422829at2"/>
<feature type="coiled-coil region" evidence="1">
    <location>
        <begin position="49"/>
        <end position="81"/>
    </location>
</feature>
<evidence type="ECO:0000256" key="2">
    <source>
        <dbReference type="SAM" id="Phobius"/>
    </source>
</evidence>
<reference evidence="3 4" key="1">
    <citation type="submission" date="2019-09" db="EMBL/GenBank/DDBJ databases">
        <title>Ecophysiology of the spiral-shaped methanotroph Methylospira mobilis as revealed by the complete genome sequence.</title>
        <authorList>
            <person name="Oshkin I.Y."/>
            <person name="Dedysh S.N."/>
            <person name="Miroshnikov K."/>
            <person name="Danilova O.V."/>
            <person name="Hakobyan A."/>
            <person name="Liesack W."/>
        </authorList>
    </citation>
    <scope>NUCLEOTIDE SEQUENCE [LARGE SCALE GENOMIC DNA]</scope>
    <source>
        <strain evidence="3 4">Shm1</strain>
    </source>
</reference>
<dbReference type="RefSeq" id="WP_153249404.1">
    <property type="nucleotide sequence ID" value="NZ_CP044205.1"/>
</dbReference>
<dbReference type="KEGG" id="mmob:F6R98_13005"/>
<keyword evidence="4" id="KW-1185">Reference proteome</keyword>
<sequence length="167" mass="18720">MSIVAVFGIYFYAFHSPLNHESSAWGDFGDFIGGTLSPILTFVSIIALVHTIELQRQQLQIARKELKNSKIEVRLTRLELEKSAKAQAETARVLQRQAEYALITTRLSVLRTELDMYQAFPDEATPSSGREPASKRQQVIAEIMDSINEFYTENTSVLPENPSSGTP</sequence>
<keyword evidence="2" id="KW-0472">Membrane</keyword>